<sequence length="498" mass="53599">MTTPTDTRKPVLLLVLDGIRPDVLRSAMEAGETPNLGALADRGEAVWDAVSVFPSITPAATAAIATGEAPAKSGIVGHAWYDERERRVVIYGAMTETVMATGPIKVFHNNVWRMNRDDLHAATLFETLHDRGFDGACVNFPVRRGPHTHPVRLKTVGGYLKGSRYLGPSVEGPKQYFMGDLFYSQETGFNGRKASGGVFRSAGINDEYAARIGAMLVRERSAPFNLVYFFKGDSIAHHHGLEAQREWLRTADGYAGRIFAAAGGVDGLLEDYAVLALSDHGHAPLLPGRRHVDLRRIPDLKVSSGIKARFGRNDDAVVVPNGRSALLYLADGIAREGVAESLVGRRGVDLAAWSGGGWANALSSTGGLRFRPGDGPRDPFGRSWELEGDPRALDLDLAGGMFEYGDYPDALERLWGCLHTPRCGDVVLSATPGYTFGEVSGGYHKASDHGSLHAEDSNVFVLAAGFTVGEAAPRRITDVAPMLLSHFGAGRPAEERVL</sequence>
<dbReference type="Gene3D" id="3.40.720.10">
    <property type="entry name" value="Alkaline Phosphatase, subunit A"/>
    <property type="match status" value="1"/>
</dbReference>
<gene>
    <name evidence="1" type="ORF">GBA63_12865</name>
</gene>
<name>A0A6G8QAU4_9ACTN</name>
<dbReference type="KEGG" id="rub:GBA63_12865"/>
<dbReference type="SUPFAM" id="SSF53649">
    <property type="entry name" value="Alkaline phosphatase-like"/>
    <property type="match status" value="1"/>
</dbReference>
<protein>
    <recommendedName>
        <fullName evidence="3">Type I phosphodiesterase/nucleotide pyrophosphatase</fullName>
    </recommendedName>
</protein>
<proteinExistence type="predicted"/>
<keyword evidence="2" id="KW-1185">Reference proteome</keyword>
<dbReference type="RefSeq" id="WP_166176705.1">
    <property type="nucleotide sequence ID" value="NZ_CP045119.1"/>
</dbReference>
<dbReference type="InterPro" id="IPR002591">
    <property type="entry name" value="Phosphodiest/P_Trfase"/>
</dbReference>
<accession>A0A6G8QAU4</accession>
<evidence type="ECO:0008006" key="3">
    <source>
        <dbReference type="Google" id="ProtNLM"/>
    </source>
</evidence>
<dbReference type="AlphaFoldDB" id="A0A6G8QAU4"/>
<reference evidence="1 2" key="1">
    <citation type="submission" date="2019-10" db="EMBL/GenBank/DDBJ databases">
        <title>Rubrobacter sp nov SCSIO 52090 isolated from a deep-sea sediment in the South China Sea.</title>
        <authorList>
            <person name="Chen R.W."/>
        </authorList>
    </citation>
    <scope>NUCLEOTIDE SEQUENCE [LARGE SCALE GENOMIC DNA]</scope>
    <source>
        <strain evidence="1 2">SCSIO 52909</strain>
    </source>
</reference>
<dbReference type="PANTHER" id="PTHR10151">
    <property type="entry name" value="ECTONUCLEOTIDE PYROPHOSPHATASE/PHOSPHODIESTERASE"/>
    <property type="match status" value="1"/>
</dbReference>
<dbReference type="EMBL" id="CP045119">
    <property type="protein sequence ID" value="QIN83427.1"/>
    <property type="molecule type" value="Genomic_DNA"/>
</dbReference>
<dbReference type="InterPro" id="IPR017850">
    <property type="entry name" value="Alkaline_phosphatase_core_sf"/>
</dbReference>
<dbReference type="GO" id="GO:0016787">
    <property type="term" value="F:hydrolase activity"/>
    <property type="evidence" value="ECO:0007669"/>
    <property type="project" value="UniProtKB-ARBA"/>
</dbReference>
<evidence type="ECO:0000313" key="2">
    <source>
        <dbReference type="Proteomes" id="UP000501452"/>
    </source>
</evidence>
<organism evidence="1 2">
    <name type="scientific">Rubrobacter tropicus</name>
    <dbReference type="NCBI Taxonomy" id="2653851"/>
    <lineage>
        <taxon>Bacteria</taxon>
        <taxon>Bacillati</taxon>
        <taxon>Actinomycetota</taxon>
        <taxon>Rubrobacteria</taxon>
        <taxon>Rubrobacterales</taxon>
        <taxon>Rubrobacteraceae</taxon>
        <taxon>Rubrobacter</taxon>
    </lineage>
</organism>
<dbReference type="Proteomes" id="UP000501452">
    <property type="component" value="Chromosome"/>
</dbReference>
<dbReference type="PANTHER" id="PTHR10151:SF120">
    <property type="entry name" value="BIS(5'-ADENOSYL)-TRIPHOSPHATASE"/>
    <property type="match status" value="1"/>
</dbReference>
<evidence type="ECO:0000313" key="1">
    <source>
        <dbReference type="EMBL" id="QIN83427.1"/>
    </source>
</evidence>
<dbReference type="Pfam" id="PF01663">
    <property type="entry name" value="Phosphodiest"/>
    <property type="match status" value="1"/>
</dbReference>